<dbReference type="InterPro" id="IPR011047">
    <property type="entry name" value="Quinoprotein_ADH-like_sf"/>
</dbReference>
<evidence type="ECO:0000256" key="3">
    <source>
        <dbReference type="ARBA" id="ARBA00022558"/>
    </source>
</evidence>
<sequence>MKNIAFADRESRKLGLHTWSPRRLWALGAAALVAGAVGGGMAIADTPHNPVDIADVPVNTFANQDKPNVMLLMDTSDSMKWTHMPDDWDPTNYSATFFPMGYKSSLCNTLYYNPAVKYELPAQPDGTAYAQPSFTSAWIDGYNHSKGVVNLATSFQAYDISTRWQQQAIYNDPAQAAYYFEWVPRVTGVTPSFEGADVAAGACNKVSNSAIKADNGSLLINQPSANINTGSTTAPDGYWIRRGITTDAQQKNFAIWYSFYRTRINMAKSSISLAFNALDNNFRVGFLSAAKPDTSTFKFVPVKDFDSTEKQAWFQTIQSAQTGGSSPTREALARVGRYYANKGDSINTAMAPFADPVLSACQRHYAIVTTDGYWNVGQETKGPMQLDGTTLVGQQDGPDSDPAYNRPLTGPDGLTPRPIYDGSTSGSLLRRDASIGYAWNACGLGWQTIIPGGGTKTETTYKKITKKSVKTQQVTYGTVLGFYKSTLWTEQKAEKKLGYTNAMRTYWNVAATKMVYKRIYKHKYTWNSITQSQYRNALITTWATEKQEPFGKAVYKRVEQKRYFYSYINQAIGEIPFKTTDKAVCEPYGCNLVGNDQWQLVNASCSPGMDGDYKVECQTSDVPASASICSNNGQFVPGQGTISCEGNASVAPINGPVPACGVLHPDLAASGVTANMVLFSGCDSSHSVTTYVTDAQCVNASPVAPDFKRSTCVAKQAYGTASTNNFCSAGVSSANVYTVCSAKKPSTQFVDACPADLSNGVTKMDQVCGNAELYASTAVPQSSCVASTSPTIVTCEAPYTTTFGTAAVNPASCTGNTVCEMRYSDWGYAASCTPQAPSAANNWTGTECNSGGGTCTPASGSPSSMANGAVQSCTAAGPSPANGCFLVTCENKTTDPVETTSCSTTPGPSAANGWVTTQCVANNQYNQPVQSCPQSGAVTDCNPQSTTTDMAYGSCVESGPSSDNGWTTTTCTKVEHVDYLSSAADYAACTAGTAANGVETICEQEGPTTITVPHGQACAAGYDPVTHKVTVCNVESDTPVFTPEKPADCATTNCSQVLGKKKVFSGTATTHRVNLLGATEGTPQQISNVTIPVTDLESPAQCYSAAEAAGMTLPAGGRPLPTNTVVWSSLPAGHQSCTKLPCDTVEQSNVSGGSRNSLADVAQYYYATDLRPELANLVKPAGTGGEDDKATWQHMATYVIGMGVSGTLKFDKDYKNGAGDFAGLRNGTKTWPVWPAPGVTNYEQPQSIDDFWHTAVNGRGLYFSANDPQAIKSGLGQVFADIRAAVGSGAGVAVSSAVVETGNNFAYGALYRSGRWSGEVQAYEINVSSGARTLIPNWSAKTKLDARNLSSDDRRIFFMNGATLEDFSWSALGGLQSHFNGAAAQGLLSQYGQMSDTQKTAALGENLVKFLRGDRSKEGYVQGDDTKLYRSRESRLGDIIGSQPLFVSKPQRKYRDAGYAAFRLAQKDRRPMVYVGGNDGMLHAFYADTDLTKQETIGGKLVYPAAREAWAFVPQAVMPTMAALASNNYDSNHRYFVDGSPVMADIFHDGAWKTILVGGFNKGGNGYYALDITDPESPKGLWEVSASTMGQSYGKPLITKMPDGTWVALLTSGYNNADGKGYVYVLNAGTGAVIQTITNPDGAGMKDLNNFMKDPSGNNTSALFYGGDIKGNIWRYQWIGGNYQGKKVVQLKDSGGNEQPITTRLELVQSPNASALPRILVATGKLLGMGDLLTTGQQTIYGIDDVADGYSNSGASFRASLKQSVLSEVTDPSGKLTRKLQCAPSLSDAVCNDATKSWYVDLPDTGERVNVDLRLANTTLVVASNVPSNEPCVAGGKGWINYLDFQTGQAVNTSTAMAGESVDGLISGNDLSANQNGDVTSHVSPSQVPENPVDIRIPVATPKPLGKRISWRELVKQ</sequence>
<evidence type="ECO:0000256" key="2">
    <source>
        <dbReference type="ARBA" id="ARBA00008387"/>
    </source>
</evidence>
<reference evidence="9 10" key="1">
    <citation type="submission" date="2021-11" db="EMBL/GenBank/DDBJ databases">
        <title>Genome sequence.</title>
        <authorList>
            <person name="Sun Q."/>
        </authorList>
    </citation>
    <scope>NUCLEOTIDE SEQUENCE [LARGE SCALE GENOMIC DNA]</scope>
    <source>
        <strain evidence="9 10">KCTC 12005</strain>
    </source>
</reference>
<keyword evidence="10" id="KW-1185">Reference proteome</keyword>
<dbReference type="RefSeq" id="WP_230780364.1">
    <property type="nucleotide sequence ID" value="NZ_JAJNCT010000034.1"/>
</dbReference>
<dbReference type="Proteomes" id="UP001199260">
    <property type="component" value="Unassembled WGS sequence"/>
</dbReference>
<evidence type="ECO:0000256" key="6">
    <source>
        <dbReference type="ARBA" id="ARBA00023263"/>
    </source>
</evidence>
<comment type="similarity">
    <text evidence="2">Belongs to the PilY1 family.</text>
</comment>
<proteinExistence type="inferred from homology"/>
<name>A0AAW4Y3T6_9BURK</name>
<dbReference type="GO" id="GO:0046872">
    <property type="term" value="F:metal ion binding"/>
    <property type="evidence" value="ECO:0007669"/>
    <property type="project" value="UniProtKB-KW"/>
</dbReference>
<evidence type="ECO:0000313" key="9">
    <source>
        <dbReference type="EMBL" id="MCD2167759.1"/>
    </source>
</evidence>
<protein>
    <recommendedName>
        <fullName evidence="8">PilY1 beta-propeller domain-containing protein</fullName>
    </recommendedName>
</protein>
<evidence type="ECO:0000256" key="7">
    <source>
        <dbReference type="SAM" id="MobiDB-lite"/>
    </source>
</evidence>
<organism evidence="9 10">
    <name type="scientific">Comamonas koreensis</name>
    <dbReference type="NCBI Taxonomy" id="160825"/>
    <lineage>
        <taxon>Bacteria</taxon>
        <taxon>Pseudomonadati</taxon>
        <taxon>Pseudomonadota</taxon>
        <taxon>Betaproteobacteria</taxon>
        <taxon>Burkholderiales</taxon>
        <taxon>Comamonadaceae</taxon>
        <taxon>Comamonas</taxon>
    </lineage>
</organism>
<dbReference type="GO" id="GO:0009289">
    <property type="term" value="C:pilus"/>
    <property type="evidence" value="ECO:0007669"/>
    <property type="project" value="UniProtKB-SubCell"/>
</dbReference>
<evidence type="ECO:0000256" key="5">
    <source>
        <dbReference type="ARBA" id="ARBA00022837"/>
    </source>
</evidence>
<feature type="domain" description="PilY1 beta-propeller" evidence="8">
    <location>
        <begin position="1436"/>
        <end position="1682"/>
    </location>
</feature>
<dbReference type="Pfam" id="PF05567">
    <property type="entry name" value="T4P_PilY1"/>
    <property type="match status" value="1"/>
</dbReference>
<feature type="region of interest" description="Disordered" evidence="7">
    <location>
        <begin position="390"/>
        <end position="420"/>
    </location>
</feature>
<keyword evidence="3" id="KW-1029">Fimbrium biogenesis</keyword>
<evidence type="ECO:0000313" key="10">
    <source>
        <dbReference type="Proteomes" id="UP001199260"/>
    </source>
</evidence>
<comment type="caution">
    <text evidence="9">The sequence shown here is derived from an EMBL/GenBank/DDBJ whole genome shotgun (WGS) entry which is preliminary data.</text>
</comment>
<evidence type="ECO:0000259" key="8">
    <source>
        <dbReference type="Pfam" id="PF05567"/>
    </source>
</evidence>
<evidence type="ECO:0000256" key="4">
    <source>
        <dbReference type="ARBA" id="ARBA00022723"/>
    </source>
</evidence>
<dbReference type="InterPro" id="IPR008707">
    <property type="entry name" value="B-propeller_PilY1"/>
</dbReference>
<dbReference type="EMBL" id="JAJNCT010000034">
    <property type="protein sequence ID" value="MCD2167759.1"/>
    <property type="molecule type" value="Genomic_DNA"/>
</dbReference>
<gene>
    <name evidence="9" type="ORF">LPW39_21795</name>
</gene>
<dbReference type="SUPFAM" id="SSF50998">
    <property type="entry name" value="Quinoprotein alcohol dehydrogenase-like"/>
    <property type="match status" value="1"/>
</dbReference>
<evidence type="ECO:0000256" key="1">
    <source>
        <dbReference type="ARBA" id="ARBA00004561"/>
    </source>
</evidence>
<accession>A0AAW4Y3T6</accession>
<keyword evidence="4" id="KW-0479">Metal-binding</keyword>
<keyword evidence="6" id="KW-0281">Fimbrium</keyword>
<comment type="subcellular location">
    <subcellularLocation>
        <location evidence="1">Fimbrium</location>
    </subcellularLocation>
</comment>
<keyword evidence="5" id="KW-0106">Calcium</keyword>